<reference evidence="2 3" key="1">
    <citation type="submission" date="2019-02" db="EMBL/GenBank/DDBJ databases">
        <title>Draft Genome Sequence of the Prevotella sp. BCRC 81118, Isolated from Human Feces.</title>
        <authorList>
            <person name="Huang C.-H."/>
        </authorList>
    </citation>
    <scope>NUCLEOTIDE SEQUENCE [LARGE SCALE GENOMIC DNA]</scope>
    <source>
        <strain evidence="2 3">BCRC 81118</strain>
    </source>
</reference>
<dbReference type="AlphaFoldDB" id="A0A4Y8VFI6"/>
<evidence type="ECO:0000313" key="2">
    <source>
        <dbReference type="EMBL" id="TFH78063.1"/>
    </source>
</evidence>
<keyword evidence="3" id="KW-1185">Reference proteome</keyword>
<evidence type="ECO:0000313" key="3">
    <source>
        <dbReference type="Proteomes" id="UP000297872"/>
    </source>
</evidence>
<dbReference type="GeneID" id="302995965"/>
<accession>A0A4Y8VFI6</accession>
<name>A0A4Y8VFI6_9BACT</name>
<dbReference type="OrthoDB" id="10007773at2"/>
<proteinExistence type="predicted"/>
<comment type="caution">
    <text evidence="2">The sequence shown here is derived from an EMBL/GenBank/DDBJ whole genome shotgun (WGS) entry which is preliminary data.</text>
</comment>
<evidence type="ECO:0000256" key="1">
    <source>
        <dbReference type="SAM" id="SignalP"/>
    </source>
</evidence>
<organism evidence="2 3">
    <name type="scientific">Segatella hominis</name>
    <dbReference type="NCBI Taxonomy" id="2518605"/>
    <lineage>
        <taxon>Bacteria</taxon>
        <taxon>Pseudomonadati</taxon>
        <taxon>Bacteroidota</taxon>
        <taxon>Bacteroidia</taxon>
        <taxon>Bacteroidales</taxon>
        <taxon>Prevotellaceae</taxon>
        <taxon>Segatella</taxon>
    </lineage>
</organism>
<dbReference type="Proteomes" id="UP000297872">
    <property type="component" value="Unassembled WGS sequence"/>
</dbReference>
<dbReference type="RefSeq" id="WP_134843979.1">
    <property type="nucleotide sequence ID" value="NZ_SGVY01000034.1"/>
</dbReference>
<gene>
    <name evidence="2" type="ORF">EXN75_11825</name>
</gene>
<sequence>MKKIIIFTLLLLLTTLPSTAKGIKTHMDGMRQHGGARSAIPSVMVDQESAYVTVEISRYSGEYAIYISDEYGVPLSNTNGIVEGRTYSILETEDLPIGNYTIMIVLGNLVYKGKFHITH</sequence>
<feature type="signal peptide" evidence="1">
    <location>
        <begin position="1"/>
        <end position="20"/>
    </location>
</feature>
<keyword evidence="1" id="KW-0732">Signal</keyword>
<feature type="chain" id="PRO_5021334408" description="DUF3244 domain-containing protein" evidence="1">
    <location>
        <begin position="21"/>
        <end position="119"/>
    </location>
</feature>
<dbReference type="EMBL" id="SGVY01000034">
    <property type="protein sequence ID" value="TFH78063.1"/>
    <property type="molecule type" value="Genomic_DNA"/>
</dbReference>
<protein>
    <recommendedName>
        <fullName evidence="4">DUF3244 domain-containing protein</fullName>
    </recommendedName>
</protein>
<evidence type="ECO:0008006" key="4">
    <source>
        <dbReference type="Google" id="ProtNLM"/>
    </source>
</evidence>